<proteinExistence type="predicted"/>
<dbReference type="KEGG" id="vg:65102048"/>
<name>A0A2R4K2I7_9RHAB</name>
<keyword evidence="1" id="KW-0812">Transmembrane</keyword>
<evidence type="ECO:0000313" key="2">
    <source>
        <dbReference type="EMBL" id="AVV48079.1"/>
    </source>
</evidence>
<dbReference type="RefSeq" id="YP_010086816.1">
    <property type="nucleotide sequence ID" value="NC_055484.1"/>
</dbReference>
<feature type="transmembrane region" description="Helical" evidence="1">
    <location>
        <begin position="611"/>
        <end position="632"/>
    </location>
</feature>
<dbReference type="GeneID" id="65102048"/>
<evidence type="ECO:0000313" key="3">
    <source>
        <dbReference type="Proteomes" id="UP000503360"/>
    </source>
</evidence>
<keyword evidence="1" id="KW-1133">Transmembrane helix</keyword>
<organism evidence="2">
    <name type="scientific">Wheat yellow striate virus</name>
    <dbReference type="NCBI Taxonomy" id="2152660"/>
    <lineage>
        <taxon>Viruses</taxon>
        <taxon>Riboviria</taxon>
        <taxon>Orthornavirae</taxon>
        <taxon>Negarnaviricota</taxon>
        <taxon>Haploviricotina</taxon>
        <taxon>Monjiviricetes</taxon>
        <taxon>Mononegavirales</taxon>
        <taxon>Rhabdoviridae</taxon>
        <taxon>Betarhabdovirinae</taxon>
        <taxon>Alphanucleorhabdovirus</taxon>
        <taxon>Alphanucleorhabdovirus tritici</taxon>
    </lineage>
</organism>
<keyword evidence="3" id="KW-1185">Reference proteome</keyword>
<accession>A0A2R4K2I7</accession>
<dbReference type="EMBL" id="MG604920">
    <property type="protein sequence ID" value="AVV48079.1"/>
    <property type="molecule type" value="Viral_cRNA"/>
</dbReference>
<sequence>MRTTTRMLTIIICMLFGLYMIMLGENMILAFGPVDGDDDSQENRPFTLHPAHGAIPVLPSSQPSQKVSPDDTNSLIRLTTSEQLWHNHPQDIGPKDVPADMYPIYSCPNLSNAYLLPIWYGSCLDACQITTPKHTVNVKLWTINSSVTDVDGYQIDVYYDTKFSHVGPFGGCSVSLSESVTKEPKQEDIMIWKSRLVSKPVNDVESWIMYDEPSCNYFSDEYSSGFRLVITRTKLKLMIDSVGNLYIADLRPGSYDTYKTGYAIHGSTAWIWDTDDSMNHGMCYFKQTDDTYCDYDNNTKYMFCKMSGVSFDTTVQQRITSSCAGDLNISTDGVIYQIGDSGDTASTQQRLSDILHQNVELGMQSLVSLINDVFINIESSYCTGVCDIMEVIVSNYPTATTVLETPIGPWLPITSDGHTIMTPCMADVNWIIQTPIVYCFSKEMIKVINKDTRKEAWWRIVNSYIILNETCSDTNSTALEILRDRMSKRRDIVYSFWRGDLIVSYPYNKSRWITYKDEKIQRSSKWFDKLVDLKYKHPITLDNITSQLVNHTADLYEWHMGDKNGTAGQTTFSDLLGRVEKAGTNVIKGCVKMTGNLLIWITSHIEMIGDMLIIIVCLIGGYYVLIIPYGFLRRGRGPGTVTEVQQSNSQFRSPLIPRTYL</sequence>
<evidence type="ECO:0000256" key="1">
    <source>
        <dbReference type="SAM" id="Phobius"/>
    </source>
</evidence>
<protein>
    <submittedName>
        <fullName evidence="2">Glycoprotein</fullName>
    </submittedName>
</protein>
<dbReference type="Proteomes" id="UP000503360">
    <property type="component" value="Segment"/>
</dbReference>
<keyword evidence="1" id="KW-0472">Membrane</keyword>
<reference evidence="2" key="1">
    <citation type="journal article" date="2018" name="Front. Microbiol.">
        <title>Identification and Characterization of Wheat Yellow Striate Virus, a Novel Leafhopper-Transmitted Nucleorhabdovirus Infecting Wheat.</title>
        <authorList>
            <person name="Liu Y."/>
            <person name="Du Z."/>
            <person name="Wang H."/>
            <person name="Zhang S."/>
            <person name="Cao M."/>
            <person name="Wang X."/>
        </authorList>
    </citation>
    <scope>NUCLEOTIDE SEQUENCE [LARGE SCALE GENOMIC DNA]</scope>
    <source>
        <strain evidence="2">SX-HC</strain>
    </source>
</reference>